<sequence>MSLLRNNQTTTVSSDDILALEKKLLELEKREEATKEKEEELTAKLQKISGLTIEEAKKQLLSMVSDKAKAEAAKIVRQTIETAKLDAKEKAKEILVSEMVHGANAYVPEYTVSVIKIPNDEVKGKIIGKEGKNIRALEAATMVDFNLDEEGEIRISSFDGVRREIARISLLRLVADGRIQPERIEEVVVQVKREMERTIFDEGQKLAQAVGVFNVAPEVLSLLGKFKFRFSYGQNLIAHTLEETKIGMALASEVGADLNVVRLGCLLHDIGKVIDKEEGSHVTLGVELLRRLNFSDKVIACVEEHHEDKEFSSVESMIVYIADAISGSRPGARYEDFDNYVKHMEDLEKICKDFSGVSDAWVFQAGREIRVLVDPRRVSDNDTIMLAADIRNKIEEEVKDFPGQIKVTVIRELRVTETTR</sequence>
<dbReference type="PANTHER" id="PTHR12826:SF15">
    <property type="entry name" value="RIBONUCLEASE Y"/>
    <property type="match status" value="1"/>
</dbReference>
<dbReference type="SMART" id="SM00471">
    <property type="entry name" value="HDc"/>
    <property type="match status" value="1"/>
</dbReference>
<dbReference type="Gene3D" id="3.30.1370.10">
    <property type="entry name" value="K Homology domain, type 1"/>
    <property type="match status" value="1"/>
</dbReference>
<evidence type="ECO:0000256" key="1">
    <source>
        <dbReference type="ARBA" id="ARBA00022722"/>
    </source>
</evidence>
<dbReference type="Pfam" id="PF01966">
    <property type="entry name" value="HD"/>
    <property type="match status" value="1"/>
</dbReference>
<evidence type="ECO:0000256" key="6">
    <source>
        <dbReference type="NCBIfam" id="TIGR03319"/>
    </source>
</evidence>
<comment type="caution">
    <text evidence="9">The sequence shown here is derived from an EMBL/GenBank/DDBJ whole genome shotgun (WGS) entry which is preliminary data.</text>
</comment>
<reference evidence="9 10" key="1">
    <citation type="journal article" date="2016" name="Nat. Commun.">
        <title>Thousands of microbial genomes shed light on interconnected biogeochemical processes in an aquifer system.</title>
        <authorList>
            <person name="Anantharaman K."/>
            <person name="Brown C.T."/>
            <person name="Hug L.A."/>
            <person name="Sharon I."/>
            <person name="Castelle C.J."/>
            <person name="Probst A.J."/>
            <person name="Thomas B.C."/>
            <person name="Singh A."/>
            <person name="Wilkins M.J."/>
            <person name="Karaoz U."/>
            <person name="Brodie E.L."/>
            <person name="Williams K.H."/>
            <person name="Hubbard S.S."/>
            <person name="Banfield J.F."/>
        </authorList>
    </citation>
    <scope>NUCLEOTIDE SEQUENCE [LARGE SCALE GENOMIC DNA]</scope>
</reference>
<dbReference type="SUPFAM" id="SSF109604">
    <property type="entry name" value="HD-domain/PDEase-like"/>
    <property type="match status" value="1"/>
</dbReference>
<dbReference type="HAMAP" id="MF_00335">
    <property type="entry name" value="RNase_Y"/>
    <property type="match status" value="1"/>
</dbReference>
<dbReference type="InterPro" id="IPR036612">
    <property type="entry name" value="KH_dom_type_1_sf"/>
</dbReference>
<dbReference type="CDD" id="cd22431">
    <property type="entry name" value="KH-I_RNaseY"/>
    <property type="match status" value="1"/>
</dbReference>
<evidence type="ECO:0000256" key="2">
    <source>
        <dbReference type="ARBA" id="ARBA00022759"/>
    </source>
</evidence>
<dbReference type="PROSITE" id="PS51831">
    <property type="entry name" value="HD"/>
    <property type="match status" value="1"/>
</dbReference>
<dbReference type="Proteomes" id="UP000178681">
    <property type="component" value="Unassembled WGS sequence"/>
</dbReference>
<dbReference type="InterPro" id="IPR003607">
    <property type="entry name" value="HD/PDEase_dom"/>
</dbReference>
<evidence type="ECO:0000256" key="7">
    <source>
        <dbReference type="SAM" id="Coils"/>
    </source>
</evidence>
<dbReference type="Pfam" id="PF12072">
    <property type="entry name" value="RNase_Y_N"/>
    <property type="match status" value="1"/>
</dbReference>
<feature type="coiled-coil region" evidence="7">
    <location>
        <begin position="17"/>
        <end position="73"/>
    </location>
</feature>
<organism evidence="9 10">
    <name type="scientific">Candidatus Gottesmanbacteria bacterium RIFCSPHIGHO2_01_FULL_42_12</name>
    <dbReference type="NCBI Taxonomy" id="1798377"/>
    <lineage>
        <taxon>Bacteria</taxon>
        <taxon>Candidatus Gottesmaniibacteriota</taxon>
    </lineage>
</organism>
<keyword evidence="2 5" id="KW-0255">Endonuclease</keyword>
<protein>
    <recommendedName>
        <fullName evidence="5 6">Ribonuclease Y</fullName>
        <shortName evidence="5">RNase Y</shortName>
        <ecNumber evidence="5 6">3.1.-.-</ecNumber>
    </recommendedName>
</protein>
<dbReference type="GO" id="GO:0004521">
    <property type="term" value="F:RNA endonuclease activity"/>
    <property type="evidence" value="ECO:0007669"/>
    <property type="project" value="UniProtKB-UniRule"/>
</dbReference>
<dbReference type="InterPro" id="IPR004087">
    <property type="entry name" value="KH_dom"/>
</dbReference>
<dbReference type="Gene3D" id="1.10.3210.10">
    <property type="entry name" value="Hypothetical protein af1432"/>
    <property type="match status" value="1"/>
</dbReference>
<accession>A0A1F5Z0X3</accession>
<dbReference type="EMBL" id="MFJG01000025">
    <property type="protein sequence ID" value="OGG06120.1"/>
    <property type="molecule type" value="Genomic_DNA"/>
</dbReference>
<keyword evidence="3 5" id="KW-0378">Hydrolase</keyword>
<dbReference type="NCBIfam" id="TIGR03319">
    <property type="entry name" value="RNase_Y"/>
    <property type="match status" value="1"/>
</dbReference>
<dbReference type="CDD" id="cd00077">
    <property type="entry name" value="HDc"/>
    <property type="match status" value="1"/>
</dbReference>
<keyword evidence="7" id="KW-0175">Coiled coil</keyword>
<dbReference type="Pfam" id="PF00013">
    <property type="entry name" value="KH_1"/>
    <property type="match status" value="1"/>
</dbReference>
<feature type="domain" description="HD" evidence="8">
    <location>
        <begin position="236"/>
        <end position="328"/>
    </location>
</feature>
<name>A0A1F5Z0X3_9BACT</name>
<keyword evidence="1 5" id="KW-0540">Nuclease</keyword>
<comment type="similarity">
    <text evidence="5">Belongs to the RNase Y family.</text>
</comment>
<dbReference type="PANTHER" id="PTHR12826">
    <property type="entry name" value="RIBONUCLEASE Y"/>
    <property type="match status" value="1"/>
</dbReference>
<dbReference type="GO" id="GO:0003723">
    <property type="term" value="F:RNA binding"/>
    <property type="evidence" value="ECO:0007669"/>
    <property type="project" value="UniProtKB-UniRule"/>
</dbReference>
<evidence type="ECO:0000313" key="9">
    <source>
        <dbReference type="EMBL" id="OGG06120.1"/>
    </source>
</evidence>
<dbReference type="InterPro" id="IPR017705">
    <property type="entry name" value="Ribonuclease_Y"/>
</dbReference>
<evidence type="ECO:0000256" key="3">
    <source>
        <dbReference type="ARBA" id="ARBA00022801"/>
    </source>
</evidence>
<dbReference type="InterPro" id="IPR004088">
    <property type="entry name" value="KH_dom_type_1"/>
</dbReference>
<evidence type="ECO:0000259" key="8">
    <source>
        <dbReference type="PROSITE" id="PS51831"/>
    </source>
</evidence>
<dbReference type="SMART" id="SM00322">
    <property type="entry name" value="KH"/>
    <property type="match status" value="1"/>
</dbReference>
<dbReference type="NCBIfam" id="TIGR00277">
    <property type="entry name" value="HDIG"/>
    <property type="match status" value="1"/>
</dbReference>
<evidence type="ECO:0000256" key="5">
    <source>
        <dbReference type="HAMAP-Rule" id="MF_00335"/>
    </source>
</evidence>
<keyword evidence="4 5" id="KW-0694">RNA-binding</keyword>
<dbReference type="STRING" id="1798377.A2872_04075"/>
<evidence type="ECO:0000313" key="10">
    <source>
        <dbReference type="Proteomes" id="UP000178681"/>
    </source>
</evidence>
<dbReference type="InterPro" id="IPR006674">
    <property type="entry name" value="HD_domain"/>
</dbReference>
<gene>
    <name evidence="5" type="primary">rny</name>
    <name evidence="9" type="ORF">A2872_04075</name>
</gene>
<proteinExistence type="inferred from homology"/>
<dbReference type="SUPFAM" id="SSF54791">
    <property type="entry name" value="Eukaryotic type KH-domain (KH-domain type I)"/>
    <property type="match status" value="1"/>
</dbReference>
<dbReference type="InterPro" id="IPR006675">
    <property type="entry name" value="HDIG_dom"/>
</dbReference>
<comment type="function">
    <text evidence="5">Endoribonuclease that initiates mRNA decay.</text>
</comment>
<dbReference type="GO" id="GO:0016787">
    <property type="term" value="F:hydrolase activity"/>
    <property type="evidence" value="ECO:0007669"/>
    <property type="project" value="UniProtKB-KW"/>
</dbReference>
<dbReference type="GO" id="GO:0006402">
    <property type="term" value="P:mRNA catabolic process"/>
    <property type="evidence" value="ECO:0007669"/>
    <property type="project" value="UniProtKB-UniRule"/>
</dbReference>
<evidence type="ECO:0000256" key="4">
    <source>
        <dbReference type="ARBA" id="ARBA00022884"/>
    </source>
</evidence>
<dbReference type="GO" id="GO:0005886">
    <property type="term" value="C:plasma membrane"/>
    <property type="evidence" value="ECO:0007669"/>
    <property type="project" value="UniProtKB-UniRule"/>
</dbReference>
<dbReference type="AlphaFoldDB" id="A0A1F5Z0X3"/>
<dbReference type="InterPro" id="IPR022711">
    <property type="entry name" value="RNase_Y_N"/>
</dbReference>
<dbReference type="EC" id="3.1.-.-" evidence="5 6"/>